<feature type="domain" description="DUF4131" evidence="2">
    <location>
        <begin position="43"/>
        <end position="97"/>
    </location>
</feature>
<dbReference type="AlphaFoldDB" id="A0A7Y4IRC3"/>
<dbReference type="Pfam" id="PF13567">
    <property type="entry name" value="DUF4131"/>
    <property type="match status" value="1"/>
</dbReference>
<dbReference type="EMBL" id="JABFNT010000368">
    <property type="protein sequence ID" value="NOJ84016.1"/>
    <property type="molecule type" value="Genomic_DNA"/>
</dbReference>
<gene>
    <name evidence="3" type="ORF">HNV28_37910</name>
</gene>
<sequence length="132" mass="13915">AAGRPVAVPPLIDVGWSAGAPWFARGEATSKGMPASASASASPGASTASVPAVRAGERWELTVRLTAPHGLRNPGGFDAELWLWEQGVQATGTVRAGTHDAPPVRREAAPWWRHPVEQARQQVRDAILARLA</sequence>
<organism evidence="3 4">
    <name type="scientific">Myxococcus xanthus</name>
    <dbReference type="NCBI Taxonomy" id="34"/>
    <lineage>
        <taxon>Bacteria</taxon>
        <taxon>Pseudomonadati</taxon>
        <taxon>Myxococcota</taxon>
        <taxon>Myxococcia</taxon>
        <taxon>Myxococcales</taxon>
        <taxon>Cystobacterineae</taxon>
        <taxon>Myxococcaceae</taxon>
        <taxon>Myxococcus</taxon>
    </lineage>
</organism>
<feature type="non-terminal residue" evidence="3">
    <location>
        <position position="132"/>
    </location>
</feature>
<proteinExistence type="predicted"/>
<dbReference type="Proteomes" id="UP000533080">
    <property type="component" value="Unassembled WGS sequence"/>
</dbReference>
<feature type="region of interest" description="Disordered" evidence="1">
    <location>
        <begin position="28"/>
        <end position="52"/>
    </location>
</feature>
<protein>
    <submittedName>
        <fullName evidence="3">DUF4131 domain-containing protein</fullName>
    </submittedName>
</protein>
<evidence type="ECO:0000256" key="1">
    <source>
        <dbReference type="SAM" id="MobiDB-lite"/>
    </source>
</evidence>
<accession>A0A7Y4IRC3</accession>
<evidence type="ECO:0000313" key="4">
    <source>
        <dbReference type="Proteomes" id="UP000533080"/>
    </source>
</evidence>
<dbReference type="InterPro" id="IPR025405">
    <property type="entry name" value="DUF4131"/>
</dbReference>
<feature type="non-terminal residue" evidence="3">
    <location>
        <position position="1"/>
    </location>
</feature>
<feature type="compositionally biased region" description="Low complexity" evidence="1">
    <location>
        <begin position="34"/>
        <end position="52"/>
    </location>
</feature>
<evidence type="ECO:0000313" key="3">
    <source>
        <dbReference type="EMBL" id="NOJ84016.1"/>
    </source>
</evidence>
<comment type="caution">
    <text evidence="3">The sequence shown here is derived from an EMBL/GenBank/DDBJ whole genome shotgun (WGS) entry which is preliminary data.</text>
</comment>
<reference evidence="3 4" key="1">
    <citation type="submission" date="2020-05" db="EMBL/GenBank/DDBJ databases">
        <authorList>
            <person name="Whitworth D."/>
        </authorList>
    </citation>
    <scope>NUCLEOTIDE SEQUENCE [LARGE SCALE GENOMIC DNA]</scope>
    <source>
        <strain evidence="3 4">AM005</strain>
    </source>
</reference>
<name>A0A7Y4IRC3_MYXXA</name>
<evidence type="ECO:0000259" key="2">
    <source>
        <dbReference type="Pfam" id="PF13567"/>
    </source>
</evidence>